<gene>
    <name evidence="1" type="ORF">CAAU_1111</name>
</gene>
<dbReference type="FunFam" id="3.40.50.1000:FF:000022">
    <property type="entry name" value="Phosphoglycolate phosphatase"/>
    <property type="match status" value="1"/>
</dbReference>
<dbReference type="OrthoDB" id="9792518at2"/>
<dbReference type="EMBL" id="CAKP01000065">
    <property type="protein sequence ID" value="CCJ33195.1"/>
    <property type="molecule type" value="Genomic_DNA"/>
</dbReference>
<dbReference type="SFLD" id="SFLDG01129">
    <property type="entry name" value="C1.5:_HAD__Beta-PGM__Phosphata"/>
    <property type="match status" value="1"/>
</dbReference>
<comment type="caution">
    <text evidence="1">The sequence shown here is derived from an EMBL/GenBank/DDBJ whole genome shotgun (WGS) entry which is preliminary data.</text>
</comment>
<sequence>MFKAVLFDLDGTLIDTNNLILESYKYTFKKHLDYIPDDKEIVKYFGEPLKITLSRFDSKRFEEMYRTYIEYNELNHDSMVKEMDYARETLEELKRRGILLGVVTSKRRVMAERGLRLFNLLNYLDIVITPEDTEKHKPDPEPILKACEKLRLEPKDVLFVGDSHFDILCGKNASTKTCLVKYTMLDLEELLKFEPDFVIEDLRDILEFFKAP</sequence>
<dbReference type="SFLD" id="SFLDS00003">
    <property type="entry name" value="Haloacid_Dehalogenase"/>
    <property type="match status" value="1"/>
</dbReference>
<dbReference type="Proteomes" id="UP000007652">
    <property type="component" value="Unassembled WGS sequence"/>
</dbReference>
<dbReference type="Gene3D" id="3.40.50.1000">
    <property type="entry name" value="HAD superfamily/HAD-like"/>
    <property type="match status" value="1"/>
</dbReference>
<dbReference type="NCBIfam" id="TIGR01549">
    <property type="entry name" value="HAD-SF-IA-v1"/>
    <property type="match status" value="1"/>
</dbReference>
<keyword evidence="2" id="KW-1185">Reference proteome</keyword>
<name>I7LGC7_9CLOT</name>
<dbReference type="STRING" id="857293.CAAU_1111"/>
<evidence type="ECO:0000313" key="2">
    <source>
        <dbReference type="Proteomes" id="UP000007652"/>
    </source>
</evidence>
<dbReference type="NCBIfam" id="NF009804">
    <property type="entry name" value="PRK13288.1"/>
    <property type="match status" value="1"/>
</dbReference>
<keyword evidence="1" id="KW-0378">Hydrolase</keyword>
<dbReference type="PRINTS" id="PR00413">
    <property type="entry name" value="HADHALOGNASE"/>
</dbReference>
<dbReference type="GO" id="GO:0008967">
    <property type="term" value="F:phosphoglycolate phosphatase activity"/>
    <property type="evidence" value="ECO:0007669"/>
    <property type="project" value="UniProtKB-EC"/>
</dbReference>
<dbReference type="Pfam" id="PF13419">
    <property type="entry name" value="HAD_2"/>
    <property type="match status" value="1"/>
</dbReference>
<dbReference type="InterPro" id="IPR023198">
    <property type="entry name" value="PGP-like_dom2"/>
</dbReference>
<dbReference type="InterPro" id="IPR006439">
    <property type="entry name" value="HAD-SF_hydro_IA"/>
</dbReference>
<dbReference type="eggNOG" id="COG0546">
    <property type="taxonomic scope" value="Bacteria"/>
</dbReference>
<organism evidence="1 2">
    <name type="scientific">Caloramator australicus RC3</name>
    <dbReference type="NCBI Taxonomy" id="857293"/>
    <lineage>
        <taxon>Bacteria</taxon>
        <taxon>Bacillati</taxon>
        <taxon>Bacillota</taxon>
        <taxon>Clostridia</taxon>
        <taxon>Eubacteriales</taxon>
        <taxon>Clostridiaceae</taxon>
        <taxon>Caloramator</taxon>
    </lineage>
</organism>
<dbReference type="PANTHER" id="PTHR43434">
    <property type="entry name" value="PHOSPHOGLYCOLATE PHOSPHATASE"/>
    <property type="match status" value="1"/>
</dbReference>
<accession>I7LGC7</accession>
<proteinExistence type="predicted"/>
<dbReference type="GO" id="GO:0005829">
    <property type="term" value="C:cytosol"/>
    <property type="evidence" value="ECO:0007669"/>
    <property type="project" value="TreeGrafter"/>
</dbReference>
<dbReference type="InterPro" id="IPR050155">
    <property type="entry name" value="HAD-like_hydrolase_sf"/>
</dbReference>
<dbReference type="PANTHER" id="PTHR43434:SF26">
    <property type="entry name" value="PYROPHOSPHATASE PPAX"/>
    <property type="match status" value="1"/>
</dbReference>
<dbReference type="RefSeq" id="WP_008908466.1">
    <property type="nucleotide sequence ID" value="NZ_CAKP01000065.1"/>
</dbReference>
<dbReference type="Gene3D" id="1.10.150.240">
    <property type="entry name" value="Putative phosphatase, domain 2"/>
    <property type="match status" value="1"/>
</dbReference>
<dbReference type="InterPro" id="IPR041492">
    <property type="entry name" value="HAD_2"/>
</dbReference>
<dbReference type="InterPro" id="IPR036412">
    <property type="entry name" value="HAD-like_sf"/>
</dbReference>
<protein>
    <submittedName>
        <fullName evidence="1">Inorganic pyrophospatase PpaX</fullName>
        <ecNumber evidence="1">3.1.3.18</ecNumber>
    </submittedName>
</protein>
<dbReference type="NCBIfam" id="TIGR01509">
    <property type="entry name" value="HAD-SF-IA-v3"/>
    <property type="match status" value="1"/>
</dbReference>
<dbReference type="GO" id="GO:0006281">
    <property type="term" value="P:DNA repair"/>
    <property type="evidence" value="ECO:0007669"/>
    <property type="project" value="TreeGrafter"/>
</dbReference>
<dbReference type="SUPFAM" id="SSF56784">
    <property type="entry name" value="HAD-like"/>
    <property type="match status" value="1"/>
</dbReference>
<dbReference type="SFLD" id="SFLDG01135">
    <property type="entry name" value="C1.5.6:_HAD__Beta-PGM__Phospha"/>
    <property type="match status" value="1"/>
</dbReference>
<dbReference type="EC" id="3.1.3.18" evidence="1"/>
<evidence type="ECO:0000313" key="1">
    <source>
        <dbReference type="EMBL" id="CCJ33195.1"/>
    </source>
</evidence>
<dbReference type="AlphaFoldDB" id="I7LGC7"/>
<dbReference type="InterPro" id="IPR023214">
    <property type="entry name" value="HAD_sf"/>
</dbReference>
<reference evidence="1 2" key="1">
    <citation type="journal article" date="2011" name="J. Bacteriol.">
        <title>Draft genome sequence of Caloramator australicus strain RC3T, a thermoanaerobe from the Great Artesian Basin of Australia.</title>
        <authorList>
            <person name="Ogg C.D."/>
            <person name="Patel B.K.C."/>
        </authorList>
    </citation>
    <scope>NUCLEOTIDE SEQUENCE [LARGE SCALE GENOMIC DNA]</scope>
    <source>
        <strain evidence="1 2">RC3</strain>
    </source>
</reference>